<keyword evidence="6" id="KW-0732">Signal</keyword>
<keyword evidence="3 5" id="KW-1133">Transmembrane helix</keyword>
<feature type="domain" description="Major facilitator superfamily (MFS) profile" evidence="7">
    <location>
        <begin position="16"/>
        <end position="484"/>
    </location>
</feature>
<feature type="transmembrane region" description="Helical" evidence="5">
    <location>
        <begin position="141"/>
        <end position="165"/>
    </location>
</feature>
<dbReference type="EMBL" id="CAWUHD010000076">
    <property type="protein sequence ID" value="CAK7228024.1"/>
    <property type="molecule type" value="Genomic_DNA"/>
</dbReference>
<reference evidence="8 9" key="1">
    <citation type="submission" date="2024-01" db="EMBL/GenBank/DDBJ databases">
        <authorList>
            <person name="Allen C."/>
            <person name="Tagirdzhanova G."/>
        </authorList>
    </citation>
    <scope>NUCLEOTIDE SEQUENCE [LARGE SCALE GENOMIC DNA]</scope>
</reference>
<dbReference type="InterPro" id="IPR036259">
    <property type="entry name" value="MFS_trans_sf"/>
</dbReference>
<feature type="transmembrane region" description="Helical" evidence="5">
    <location>
        <begin position="421"/>
        <end position="439"/>
    </location>
</feature>
<keyword evidence="4 5" id="KW-0472">Membrane</keyword>
<protein>
    <recommendedName>
        <fullName evidence="7">Major facilitator superfamily (MFS) profile domain-containing protein</fullName>
    </recommendedName>
</protein>
<dbReference type="PROSITE" id="PS50850">
    <property type="entry name" value="MFS"/>
    <property type="match status" value="1"/>
</dbReference>
<dbReference type="Gene3D" id="1.20.1250.20">
    <property type="entry name" value="MFS general substrate transporter like domains"/>
    <property type="match status" value="1"/>
</dbReference>
<feature type="transmembrane region" description="Helical" evidence="5">
    <location>
        <begin position="275"/>
        <end position="300"/>
    </location>
</feature>
<feature type="transmembrane region" description="Helical" evidence="5">
    <location>
        <begin position="312"/>
        <end position="334"/>
    </location>
</feature>
<evidence type="ECO:0000259" key="7">
    <source>
        <dbReference type="PROSITE" id="PS50850"/>
    </source>
</evidence>
<name>A0ABP0C7N6_9PEZI</name>
<evidence type="ECO:0000256" key="1">
    <source>
        <dbReference type="ARBA" id="ARBA00004141"/>
    </source>
</evidence>
<dbReference type="Proteomes" id="UP001642482">
    <property type="component" value="Unassembled WGS sequence"/>
</dbReference>
<dbReference type="InterPro" id="IPR020846">
    <property type="entry name" value="MFS_dom"/>
</dbReference>
<evidence type="ECO:0000256" key="2">
    <source>
        <dbReference type="ARBA" id="ARBA00022692"/>
    </source>
</evidence>
<evidence type="ECO:0000313" key="8">
    <source>
        <dbReference type="EMBL" id="CAK7228024.1"/>
    </source>
</evidence>
<dbReference type="PANTHER" id="PTHR23502">
    <property type="entry name" value="MAJOR FACILITATOR SUPERFAMILY"/>
    <property type="match status" value="1"/>
</dbReference>
<evidence type="ECO:0000256" key="5">
    <source>
        <dbReference type="SAM" id="Phobius"/>
    </source>
</evidence>
<feature type="chain" id="PRO_5046138036" description="Major facilitator superfamily (MFS) profile domain-containing protein" evidence="6">
    <location>
        <begin position="32"/>
        <end position="484"/>
    </location>
</feature>
<accession>A0ABP0C7N6</accession>
<feature type="transmembrane region" description="Helical" evidence="5">
    <location>
        <begin position="355"/>
        <end position="376"/>
    </location>
</feature>
<keyword evidence="9" id="KW-1185">Reference proteome</keyword>
<feature type="transmembrane region" description="Helical" evidence="5">
    <location>
        <begin position="451"/>
        <end position="471"/>
    </location>
</feature>
<organism evidence="8 9">
    <name type="scientific">Sporothrix eucalyptigena</name>
    <dbReference type="NCBI Taxonomy" id="1812306"/>
    <lineage>
        <taxon>Eukaryota</taxon>
        <taxon>Fungi</taxon>
        <taxon>Dikarya</taxon>
        <taxon>Ascomycota</taxon>
        <taxon>Pezizomycotina</taxon>
        <taxon>Sordariomycetes</taxon>
        <taxon>Sordariomycetidae</taxon>
        <taxon>Ophiostomatales</taxon>
        <taxon>Ophiostomataceae</taxon>
        <taxon>Sporothrix</taxon>
    </lineage>
</organism>
<evidence type="ECO:0000256" key="6">
    <source>
        <dbReference type="SAM" id="SignalP"/>
    </source>
</evidence>
<evidence type="ECO:0000256" key="3">
    <source>
        <dbReference type="ARBA" id="ARBA00022989"/>
    </source>
</evidence>
<comment type="subcellular location">
    <subcellularLocation>
        <location evidence="1">Membrane</location>
        <topology evidence="1">Multi-pass membrane protein</topology>
    </subcellularLocation>
</comment>
<dbReference type="PANTHER" id="PTHR23502:SF160">
    <property type="entry name" value="MAJOR FACILITATOR SUPERFAMILY (MFS) PROFILE DOMAIN-CONTAINING PROTEIN-RELATED"/>
    <property type="match status" value="1"/>
</dbReference>
<comment type="caution">
    <text evidence="8">The sequence shown here is derived from an EMBL/GenBank/DDBJ whole genome shotgun (WGS) entry which is preliminary data.</text>
</comment>
<dbReference type="SUPFAM" id="SSF103473">
    <property type="entry name" value="MFS general substrate transporter"/>
    <property type="match status" value="1"/>
</dbReference>
<dbReference type="Pfam" id="PF07690">
    <property type="entry name" value="MFS_1"/>
    <property type="match status" value="1"/>
</dbReference>
<keyword evidence="2 5" id="KW-0812">Transmembrane</keyword>
<feature type="transmembrane region" description="Helical" evidence="5">
    <location>
        <begin position="388"/>
        <end position="409"/>
    </location>
</feature>
<gene>
    <name evidence="8" type="ORF">SEUCBS140593_006774</name>
</gene>
<evidence type="ECO:0000313" key="9">
    <source>
        <dbReference type="Proteomes" id="UP001642482"/>
    </source>
</evidence>
<feature type="transmembrane region" description="Helical" evidence="5">
    <location>
        <begin position="55"/>
        <end position="74"/>
    </location>
</feature>
<feature type="transmembrane region" description="Helical" evidence="5">
    <location>
        <begin position="81"/>
        <end position="98"/>
    </location>
</feature>
<feature type="signal peptide" evidence="6">
    <location>
        <begin position="1"/>
        <end position="31"/>
    </location>
</feature>
<evidence type="ECO:0000256" key="4">
    <source>
        <dbReference type="ARBA" id="ARBA00023136"/>
    </source>
</evidence>
<feature type="transmembrane region" description="Helical" evidence="5">
    <location>
        <begin position="110"/>
        <end position="129"/>
    </location>
</feature>
<sequence>MATSPWFWPLWWRVLILLNVSFYNFLGNASAAGAPPLFSLIIDEFHISQQDASQLSTYMLLALGISNILALPFISLFGKRYSILLSQIVFLAANIWSGEAATYQALKGSRILGGLAAGLIEAIGPRIVIETFPEHQLASAMVVYVGFLAAGSAVGPIVAGAIAHGLHSWRWYMRILSIAIFCNTACSILMLPETNHVGHDEHRPSDADDDAFERQLEEKAEAVCREDQQIEAGNVVTLRDEYWQRSFTTRFAKLAWKTALINLIRPFELIIAPQVLIVTLVFGVTIGWSVMVSILNASVYAQPPLLWNSLSIGALTTSSLIGLLIGLPIGGPFADYLSRRATRRMDGRHQQGSRLPAVLFGALVSPAGCLVYGYGFREPGQHWLQACVGWAMLSVGLTSSANILLTYAVDCMPRRADHIGALVNLTKNCIAFGVSYASITWMEEMGPVKQFAITAAILWALYLCVIPMGFLSKTIIKKTAWLAE</sequence>
<proteinExistence type="predicted"/>
<dbReference type="InterPro" id="IPR011701">
    <property type="entry name" value="MFS"/>
</dbReference>